<dbReference type="EMBL" id="JACGWK010000010">
    <property type="protein sequence ID" value="KAL0330808.1"/>
    <property type="molecule type" value="Genomic_DNA"/>
</dbReference>
<feature type="domain" description="ABC-2 type transporter transmembrane" evidence="7">
    <location>
        <begin position="2"/>
        <end position="67"/>
    </location>
</feature>
<dbReference type="GO" id="GO:0140359">
    <property type="term" value="F:ABC-type transporter activity"/>
    <property type="evidence" value="ECO:0007669"/>
    <property type="project" value="InterPro"/>
</dbReference>
<keyword evidence="3 6" id="KW-0812">Transmembrane</keyword>
<dbReference type="GO" id="GO:0005886">
    <property type="term" value="C:plasma membrane"/>
    <property type="evidence" value="ECO:0007669"/>
    <property type="project" value="UniProtKB-ARBA"/>
</dbReference>
<evidence type="ECO:0000256" key="6">
    <source>
        <dbReference type="SAM" id="Phobius"/>
    </source>
</evidence>
<keyword evidence="2" id="KW-0813">Transport</keyword>
<organism evidence="8">
    <name type="scientific">Sesamum angustifolium</name>
    <dbReference type="NCBI Taxonomy" id="2727405"/>
    <lineage>
        <taxon>Eukaryota</taxon>
        <taxon>Viridiplantae</taxon>
        <taxon>Streptophyta</taxon>
        <taxon>Embryophyta</taxon>
        <taxon>Tracheophyta</taxon>
        <taxon>Spermatophyta</taxon>
        <taxon>Magnoliopsida</taxon>
        <taxon>eudicotyledons</taxon>
        <taxon>Gunneridae</taxon>
        <taxon>Pentapetalae</taxon>
        <taxon>asterids</taxon>
        <taxon>lamiids</taxon>
        <taxon>Lamiales</taxon>
        <taxon>Pedaliaceae</taxon>
        <taxon>Sesamum</taxon>
    </lineage>
</organism>
<gene>
    <name evidence="8" type="ORF">Sangu_1626300</name>
</gene>
<evidence type="ECO:0000313" key="8">
    <source>
        <dbReference type="EMBL" id="KAL0330808.1"/>
    </source>
</evidence>
<keyword evidence="4 6" id="KW-1133">Transmembrane helix</keyword>
<feature type="transmembrane region" description="Helical" evidence="6">
    <location>
        <begin position="7"/>
        <end position="28"/>
    </location>
</feature>
<dbReference type="InterPro" id="IPR013525">
    <property type="entry name" value="ABC2_TM"/>
</dbReference>
<dbReference type="PANTHER" id="PTHR19241">
    <property type="entry name" value="ATP-BINDING CASSETTE TRANSPORTER"/>
    <property type="match status" value="1"/>
</dbReference>
<accession>A0AAW2MIX9</accession>
<sequence>MQVVVELPHLLVQTLVYSVIVYAMIGFHWAPAKFFWYIFFMYFTLLYFTLYGMMTVAVTPNHNIAAINLICILRNMEPFLRIHHSKDSWTLYGLVASQFGDIQDKLDTGETVEQFIRSYLGFKHDFVGYVAVIIAGIAVIFGFIFAFSIKDLKVVSALLYLEFTSF</sequence>
<keyword evidence="5 6" id="KW-0472">Membrane</keyword>
<feature type="transmembrane region" description="Helical" evidence="6">
    <location>
        <begin position="126"/>
        <end position="149"/>
    </location>
</feature>
<evidence type="ECO:0000256" key="1">
    <source>
        <dbReference type="ARBA" id="ARBA00004141"/>
    </source>
</evidence>
<comment type="subcellular location">
    <subcellularLocation>
        <location evidence="1">Membrane</location>
        <topology evidence="1">Multi-pass membrane protein</topology>
    </subcellularLocation>
</comment>
<comment type="caution">
    <text evidence="8">The sequence shown here is derived from an EMBL/GenBank/DDBJ whole genome shotgun (WGS) entry which is preliminary data.</text>
</comment>
<evidence type="ECO:0000256" key="4">
    <source>
        <dbReference type="ARBA" id="ARBA00022989"/>
    </source>
</evidence>
<evidence type="ECO:0000256" key="2">
    <source>
        <dbReference type="ARBA" id="ARBA00022448"/>
    </source>
</evidence>
<evidence type="ECO:0000256" key="3">
    <source>
        <dbReference type="ARBA" id="ARBA00022692"/>
    </source>
</evidence>
<dbReference type="Pfam" id="PF01061">
    <property type="entry name" value="ABC2_membrane"/>
    <property type="match status" value="1"/>
</dbReference>
<reference evidence="8" key="1">
    <citation type="submission" date="2020-06" db="EMBL/GenBank/DDBJ databases">
        <authorList>
            <person name="Li T."/>
            <person name="Hu X."/>
            <person name="Zhang T."/>
            <person name="Song X."/>
            <person name="Zhang H."/>
            <person name="Dai N."/>
            <person name="Sheng W."/>
            <person name="Hou X."/>
            <person name="Wei L."/>
        </authorList>
    </citation>
    <scope>NUCLEOTIDE SEQUENCE</scope>
    <source>
        <strain evidence="8">G01</strain>
        <tissue evidence="8">Leaf</tissue>
    </source>
</reference>
<evidence type="ECO:0000256" key="5">
    <source>
        <dbReference type="ARBA" id="ARBA00023136"/>
    </source>
</evidence>
<evidence type="ECO:0000259" key="7">
    <source>
        <dbReference type="Pfam" id="PF01061"/>
    </source>
</evidence>
<proteinExistence type="predicted"/>
<dbReference type="AlphaFoldDB" id="A0AAW2MIX9"/>
<name>A0AAW2MIX9_9LAMI</name>
<protein>
    <submittedName>
        <fullName evidence="8">Pleiotropic drug resistance protein 1</fullName>
    </submittedName>
</protein>
<reference evidence="8" key="2">
    <citation type="journal article" date="2024" name="Plant">
        <title>Genomic evolution and insights into agronomic trait innovations of Sesamum species.</title>
        <authorList>
            <person name="Miao H."/>
            <person name="Wang L."/>
            <person name="Qu L."/>
            <person name="Liu H."/>
            <person name="Sun Y."/>
            <person name="Le M."/>
            <person name="Wang Q."/>
            <person name="Wei S."/>
            <person name="Zheng Y."/>
            <person name="Lin W."/>
            <person name="Duan Y."/>
            <person name="Cao H."/>
            <person name="Xiong S."/>
            <person name="Wang X."/>
            <person name="Wei L."/>
            <person name="Li C."/>
            <person name="Ma Q."/>
            <person name="Ju M."/>
            <person name="Zhao R."/>
            <person name="Li G."/>
            <person name="Mu C."/>
            <person name="Tian Q."/>
            <person name="Mei H."/>
            <person name="Zhang T."/>
            <person name="Gao T."/>
            <person name="Zhang H."/>
        </authorList>
    </citation>
    <scope>NUCLEOTIDE SEQUENCE</scope>
    <source>
        <strain evidence="8">G01</strain>
    </source>
</reference>
<feature type="transmembrane region" description="Helical" evidence="6">
    <location>
        <begin position="34"/>
        <end position="54"/>
    </location>
</feature>